<dbReference type="PANTHER" id="PTHR47162">
    <property type="entry name" value="OS02G0192300 PROTEIN"/>
    <property type="match status" value="1"/>
</dbReference>
<name>A0AAD5BQD0_AMBAR</name>
<feature type="region of interest" description="Disordered" evidence="1">
    <location>
        <begin position="196"/>
        <end position="222"/>
    </location>
</feature>
<evidence type="ECO:0000313" key="2">
    <source>
        <dbReference type="EMBL" id="KAI7727567.1"/>
    </source>
</evidence>
<evidence type="ECO:0000313" key="3">
    <source>
        <dbReference type="Proteomes" id="UP001206925"/>
    </source>
</evidence>
<proteinExistence type="predicted"/>
<feature type="compositionally biased region" description="Polar residues" evidence="1">
    <location>
        <begin position="213"/>
        <end position="222"/>
    </location>
</feature>
<protein>
    <submittedName>
        <fullName evidence="2">Uncharacterized protein</fullName>
    </submittedName>
</protein>
<dbReference type="AlphaFoldDB" id="A0AAD5BQD0"/>
<gene>
    <name evidence="2" type="ORF">M8C21_011924</name>
</gene>
<evidence type="ECO:0000256" key="1">
    <source>
        <dbReference type="SAM" id="MobiDB-lite"/>
    </source>
</evidence>
<organism evidence="2 3">
    <name type="scientific">Ambrosia artemisiifolia</name>
    <name type="common">Common ragweed</name>
    <dbReference type="NCBI Taxonomy" id="4212"/>
    <lineage>
        <taxon>Eukaryota</taxon>
        <taxon>Viridiplantae</taxon>
        <taxon>Streptophyta</taxon>
        <taxon>Embryophyta</taxon>
        <taxon>Tracheophyta</taxon>
        <taxon>Spermatophyta</taxon>
        <taxon>Magnoliopsida</taxon>
        <taxon>eudicotyledons</taxon>
        <taxon>Gunneridae</taxon>
        <taxon>Pentapetalae</taxon>
        <taxon>asterids</taxon>
        <taxon>campanulids</taxon>
        <taxon>Asterales</taxon>
        <taxon>Asteraceae</taxon>
        <taxon>Asteroideae</taxon>
        <taxon>Heliantheae alliance</taxon>
        <taxon>Heliantheae</taxon>
        <taxon>Ambrosia</taxon>
    </lineage>
</organism>
<dbReference type="EMBL" id="JAMZMK010011354">
    <property type="protein sequence ID" value="KAI7727567.1"/>
    <property type="molecule type" value="Genomic_DNA"/>
</dbReference>
<accession>A0AAD5BQD0</accession>
<dbReference type="Proteomes" id="UP001206925">
    <property type="component" value="Unassembled WGS sequence"/>
</dbReference>
<comment type="caution">
    <text evidence="2">The sequence shown here is derived from an EMBL/GenBank/DDBJ whole genome shotgun (WGS) entry which is preliminary data.</text>
</comment>
<keyword evidence="3" id="KW-1185">Reference proteome</keyword>
<sequence>MKRRRSKGDFSNFLGNNLKSDEIKVVFRFASRHPLDFLTVDMRLLHGTCSGPLEAFLEDDRKLWINLGKNHVNTPSLVKLSDDTSKDFKLKHENEVYKVAVLRSYYHFCTPLWRKLSEHNWSRKLYAEVVKELEELLGSLETLKCHWKHGSTKYVAPAKMMMQPNGYISQKTKEHGNMARLCLSRTHFPSRYHKNSTGEVTPDSGHGGAQLHIPTNRTGVNI</sequence>
<reference evidence="2" key="1">
    <citation type="submission" date="2022-06" db="EMBL/GenBank/DDBJ databases">
        <title>Uncovering the hologenomic basis of an extraordinary plant invasion.</title>
        <authorList>
            <person name="Bieker V.C."/>
            <person name="Martin M.D."/>
            <person name="Gilbert T."/>
            <person name="Hodgins K."/>
            <person name="Battlay P."/>
            <person name="Petersen B."/>
            <person name="Wilson J."/>
        </authorList>
    </citation>
    <scope>NUCLEOTIDE SEQUENCE</scope>
    <source>
        <strain evidence="2">AA19_3_7</strain>
        <tissue evidence="2">Leaf</tissue>
    </source>
</reference>
<dbReference type="PANTHER" id="PTHR47162:SF8">
    <property type="entry name" value="METHYL-CPG-BINDING DOMAIN-CONTAINING PROTEIN 9"/>
    <property type="match status" value="1"/>
</dbReference>